<evidence type="ECO:0000256" key="1">
    <source>
        <dbReference type="SAM" id="MobiDB-lite"/>
    </source>
</evidence>
<protein>
    <submittedName>
        <fullName evidence="2">P-loop containing nucleoside triphosphate hydrolase protein</fullName>
    </submittedName>
</protein>
<feature type="compositionally biased region" description="Low complexity" evidence="1">
    <location>
        <begin position="354"/>
        <end position="363"/>
    </location>
</feature>
<dbReference type="Proteomes" id="UP000250235">
    <property type="component" value="Unassembled WGS sequence"/>
</dbReference>
<dbReference type="EMBL" id="KV017516">
    <property type="protein sequence ID" value="KZV18116.1"/>
    <property type="molecule type" value="Genomic_DNA"/>
</dbReference>
<evidence type="ECO:0000313" key="2">
    <source>
        <dbReference type="EMBL" id="KZV18116.1"/>
    </source>
</evidence>
<organism evidence="2 3">
    <name type="scientific">Dorcoceras hygrometricum</name>
    <dbReference type="NCBI Taxonomy" id="472368"/>
    <lineage>
        <taxon>Eukaryota</taxon>
        <taxon>Viridiplantae</taxon>
        <taxon>Streptophyta</taxon>
        <taxon>Embryophyta</taxon>
        <taxon>Tracheophyta</taxon>
        <taxon>Spermatophyta</taxon>
        <taxon>Magnoliopsida</taxon>
        <taxon>eudicotyledons</taxon>
        <taxon>Gunneridae</taxon>
        <taxon>Pentapetalae</taxon>
        <taxon>asterids</taxon>
        <taxon>lamiids</taxon>
        <taxon>Lamiales</taxon>
        <taxon>Gesneriaceae</taxon>
        <taxon>Didymocarpoideae</taxon>
        <taxon>Trichosporeae</taxon>
        <taxon>Loxocarpinae</taxon>
        <taxon>Dorcoceras</taxon>
    </lineage>
</organism>
<keyword evidence="3" id="KW-1185">Reference proteome</keyword>
<keyword evidence="2" id="KW-0378">Hydrolase</keyword>
<dbReference type="AlphaFoldDB" id="A0A2Z7AGB2"/>
<evidence type="ECO:0000313" key="3">
    <source>
        <dbReference type="Proteomes" id="UP000250235"/>
    </source>
</evidence>
<proteinExistence type="predicted"/>
<accession>A0A2Z7AGB2</accession>
<sequence>MSASSNFNSHQSQQIFMRHADVTTSADSNSTSRSYIEIHEVHDKDWYYASLPKISAHDKGKKPLEADDVIHDVVSFFHSFRLSQLLDLESVRVIAAKEKLMLNWAETTSLETAVKRRMYIIVKYREMLLRKFLESHRKYFAPGQPWTAMASQIIYLLSAAHLQSLDALLVQEKEHRLIAERPCSSKSLDDSDDSSGVVLAQFYSLAKSTCWVRPMVLVDGIWTPLQGNEFWKSSCRLSLFVNRRQLPKSVTEDCLAPHCCLIEPDQYWGAALSQKQADACKEAKEQKAIIANMDERLATIRGEQLDFRAQAQENYNNLSSQLGELVAYINRGNEKKGEGSSSLRSQPPPDDQNRSSGGNANRGGVEAVLVEVAEEMIERTFNEKGIW</sequence>
<reference evidence="2 3" key="1">
    <citation type="journal article" date="2015" name="Proc. Natl. Acad. Sci. U.S.A.">
        <title>The resurrection genome of Boea hygrometrica: A blueprint for survival of dehydration.</title>
        <authorList>
            <person name="Xiao L."/>
            <person name="Yang G."/>
            <person name="Zhang L."/>
            <person name="Yang X."/>
            <person name="Zhao S."/>
            <person name="Ji Z."/>
            <person name="Zhou Q."/>
            <person name="Hu M."/>
            <person name="Wang Y."/>
            <person name="Chen M."/>
            <person name="Xu Y."/>
            <person name="Jin H."/>
            <person name="Xiao X."/>
            <person name="Hu G."/>
            <person name="Bao F."/>
            <person name="Hu Y."/>
            <person name="Wan P."/>
            <person name="Li L."/>
            <person name="Deng X."/>
            <person name="Kuang T."/>
            <person name="Xiang C."/>
            <person name="Zhu J.K."/>
            <person name="Oliver M.J."/>
            <person name="He Y."/>
        </authorList>
    </citation>
    <scope>NUCLEOTIDE SEQUENCE [LARGE SCALE GENOMIC DNA]</scope>
    <source>
        <strain evidence="3">cv. XS01</strain>
    </source>
</reference>
<feature type="region of interest" description="Disordered" evidence="1">
    <location>
        <begin position="334"/>
        <end position="363"/>
    </location>
</feature>
<gene>
    <name evidence="2" type="ORF">F511_28616</name>
</gene>
<dbReference type="GO" id="GO:0016787">
    <property type="term" value="F:hydrolase activity"/>
    <property type="evidence" value="ECO:0007669"/>
    <property type="project" value="UniProtKB-KW"/>
</dbReference>
<name>A0A2Z7AGB2_9LAMI</name>